<gene>
    <name evidence="1" type="ORF">GTP69_29945</name>
</gene>
<comment type="caution">
    <text evidence="1">The sequence shown here is derived from an EMBL/GenBank/DDBJ whole genome shotgun (WGS) entry which is preliminary data.</text>
</comment>
<dbReference type="RefSeq" id="WP_161058279.1">
    <property type="nucleotide sequence ID" value="NZ_WWCT01000050.1"/>
</dbReference>
<keyword evidence="2" id="KW-1185">Reference proteome</keyword>
<name>A0ABW9W951_9BURK</name>
<dbReference type="Proteomes" id="UP000642144">
    <property type="component" value="Unassembled WGS sequence"/>
</dbReference>
<evidence type="ECO:0000313" key="2">
    <source>
        <dbReference type="Proteomes" id="UP000642144"/>
    </source>
</evidence>
<evidence type="ECO:0000313" key="1">
    <source>
        <dbReference type="EMBL" id="MYN30632.1"/>
    </source>
</evidence>
<proteinExistence type="predicted"/>
<reference evidence="1 2" key="1">
    <citation type="submission" date="2019-12" db="EMBL/GenBank/DDBJ databases">
        <title>Novel species isolated from a subtropical stream in China.</title>
        <authorList>
            <person name="Lu H."/>
        </authorList>
    </citation>
    <scope>NUCLEOTIDE SEQUENCE [LARGE SCALE GENOMIC DNA]</scope>
    <source>
        <strain evidence="1 2">CY42W</strain>
    </source>
</reference>
<accession>A0ABW9W951</accession>
<protein>
    <submittedName>
        <fullName evidence="1">Uncharacterized protein</fullName>
    </submittedName>
</protein>
<dbReference type="EMBL" id="WWCT01000050">
    <property type="protein sequence ID" value="MYN30632.1"/>
    <property type="molecule type" value="Genomic_DNA"/>
</dbReference>
<organism evidence="1 2">
    <name type="scientific">Duganella levis</name>
    <dbReference type="NCBI Taxonomy" id="2692169"/>
    <lineage>
        <taxon>Bacteria</taxon>
        <taxon>Pseudomonadati</taxon>
        <taxon>Pseudomonadota</taxon>
        <taxon>Betaproteobacteria</taxon>
        <taxon>Burkholderiales</taxon>
        <taxon>Oxalobacteraceae</taxon>
        <taxon>Telluria group</taxon>
        <taxon>Duganella</taxon>
    </lineage>
</organism>
<sequence length="61" mass="6801">MNTTDRRTDLATTALITEALKFQRAFGKEAALAFLSMQGVDKTLAERALSGNYDKRQHVDL</sequence>